<dbReference type="CDD" id="cd24162">
    <property type="entry name" value="Prp3_C"/>
    <property type="match status" value="1"/>
</dbReference>
<dbReference type="InterPro" id="IPR013881">
    <property type="entry name" value="Pre-mRNA_splic_Prp3_dom"/>
</dbReference>
<evidence type="ECO:0000256" key="3">
    <source>
        <dbReference type="ARBA" id="ARBA00023187"/>
    </source>
</evidence>
<proteinExistence type="predicted"/>
<comment type="caution">
    <text evidence="8">The sequence shown here is derived from an EMBL/GenBank/DDBJ whole genome shotgun (WGS) entry which is preliminary data.</text>
</comment>
<feature type="region of interest" description="Disordered" evidence="5">
    <location>
        <begin position="53"/>
        <end position="126"/>
    </location>
</feature>
<comment type="subcellular location">
    <subcellularLocation>
        <location evidence="1">Nucleus</location>
    </subcellularLocation>
</comment>
<gene>
    <name evidence="8" type="ORF">QBZ16_004098</name>
</gene>
<dbReference type="PANTHER" id="PTHR14212:SF0">
    <property type="entry name" value="U4_U6 SMALL NUCLEAR RIBONUCLEOPROTEIN PRP3"/>
    <property type="match status" value="1"/>
</dbReference>
<dbReference type="InterPro" id="IPR027104">
    <property type="entry name" value="Prp3"/>
</dbReference>
<evidence type="ECO:0000259" key="7">
    <source>
        <dbReference type="Pfam" id="PF08572"/>
    </source>
</evidence>
<feature type="compositionally biased region" description="Basic and acidic residues" evidence="5">
    <location>
        <begin position="1"/>
        <end position="11"/>
    </location>
</feature>
<feature type="region of interest" description="Disordered" evidence="5">
    <location>
        <begin position="1"/>
        <end position="30"/>
    </location>
</feature>
<evidence type="ECO:0000259" key="6">
    <source>
        <dbReference type="Pfam" id="PF06544"/>
    </source>
</evidence>
<reference evidence="8" key="1">
    <citation type="submission" date="2021-01" db="EMBL/GenBank/DDBJ databases">
        <authorList>
            <person name="Eckstrom K.M.E."/>
        </authorList>
    </citation>
    <scope>NUCLEOTIDE SEQUENCE</scope>
    <source>
        <strain evidence="8">UVCC 0001</strain>
    </source>
</reference>
<feature type="region of interest" description="Disordered" evidence="5">
    <location>
        <begin position="220"/>
        <end position="240"/>
    </location>
</feature>
<dbReference type="EMBL" id="JASFZW010000005">
    <property type="protein sequence ID" value="KAK2078229.1"/>
    <property type="molecule type" value="Genomic_DNA"/>
</dbReference>
<keyword evidence="3" id="KW-0508">mRNA splicing</keyword>
<accession>A0AAD9IGU0</accession>
<dbReference type="Proteomes" id="UP001255856">
    <property type="component" value="Unassembled WGS sequence"/>
</dbReference>
<evidence type="ECO:0000313" key="8">
    <source>
        <dbReference type="EMBL" id="KAK2078229.1"/>
    </source>
</evidence>
<feature type="domain" description="Small nuclear ribonucleoprotein Prp3 C-terminal" evidence="6">
    <location>
        <begin position="337"/>
        <end position="464"/>
    </location>
</feature>
<evidence type="ECO:0000256" key="1">
    <source>
        <dbReference type="ARBA" id="ARBA00004123"/>
    </source>
</evidence>
<sequence>MASVEKRKADDGAAGGGEDAKRPKLGENGSAASKLNVKLEALARAKQALQRQKELLEARKKQQQQQQEAAGSAPAAPPASASAAAPTAPPAAPPTNLAPAEKETPTEEPEPEQGGAFFDPELGQVGRLERRRRGALQFVEEGEFQRQAEAARLRAKYGEGVARQQAARRAAEAAALAAAPGDANAWWDARVLADKTSYGAAAAGEPALRRDRVTALVEHPAQVDPPGEAPPPAPQPLKLTKRELKKMRTQRRLAREQEKQELIRQGLLEPAPNKVKLSNLSRVLGEQAAADPTAIETEAAHEDRNLARKLTPAEAKEKKLRKLLADESGDPTTPVSIYKVGALARPQLRFKVSINAQENHMTGVGLACEQGDFALVVVEGPPKAQRRYEKLMLRRIDWAAADDEEEEEAMATDGAQRPNYCRLVWQGTVLEPSFRKFRIETVKNDAAAKAFLQQYKLEHYWDLAEASQET</sequence>
<evidence type="ECO:0000256" key="2">
    <source>
        <dbReference type="ARBA" id="ARBA00022664"/>
    </source>
</evidence>
<dbReference type="AlphaFoldDB" id="A0AAD9IGU0"/>
<keyword evidence="4" id="KW-0539">Nucleus</keyword>
<dbReference type="Pfam" id="PF06544">
    <property type="entry name" value="Prp3_C"/>
    <property type="match status" value="1"/>
</dbReference>
<dbReference type="PANTHER" id="PTHR14212">
    <property type="entry name" value="U4/U6-ASSOCIATED RNA SPLICING FACTOR-RELATED"/>
    <property type="match status" value="1"/>
</dbReference>
<dbReference type="InterPro" id="IPR010541">
    <property type="entry name" value="Prp3_C"/>
</dbReference>
<feature type="domain" description="Pre-mRNA-splicing factor 3" evidence="7">
    <location>
        <begin position="117"/>
        <end position="311"/>
    </location>
</feature>
<protein>
    <submittedName>
        <fullName evidence="8">Uncharacterized protein</fullName>
    </submittedName>
</protein>
<dbReference type="Pfam" id="PF08572">
    <property type="entry name" value="PRP3"/>
    <property type="match status" value="1"/>
</dbReference>
<evidence type="ECO:0000256" key="4">
    <source>
        <dbReference type="ARBA" id="ARBA00023242"/>
    </source>
</evidence>
<name>A0AAD9IGU0_PROWI</name>
<evidence type="ECO:0000256" key="5">
    <source>
        <dbReference type="SAM" id="MobiDB-lite"/>
    </source>
</evidence>
<keyword evidence="9" id="KW-1185">Reference proteome</keyword>
<dbReference type="GO" id="GO:0046540">
    <property type="term" value="C:U4/U6 x U5 tri-snRNP complex"/>
    <property type="evidence" value="ECO:0007669"/>
    <property type="project" value="InterPro"/>
</dbReference>
<dbReference type="GO" id="GO:0000398">
    <property type="term" value="P:mRNA splicing, via spliceosome"/>
    <property type="evidence" value="ECO:0007669"/>
    <property type="project" value="InterPro"/>
</dbReference>
<evidence type="ECO:0000313" key="9">
    <source>
        <dbReference type="Proteomes" id="UP001255856"/>
    </source>
</evidence>
<feature type="compositionally biased region" description="Low complexity" evidence="5">
    <location>
        <begin position="63"/>
        <end position="86"/>
    </location>
</feature>
<organism evidence="8 9">
    <name type="scientific">Prototheca wickerhamii</name>
    <dbReference type="NCBI Taxonomy" id="3111"/>
    <lineage>
        <taxon>Eukaryota</taxon>
        <taxon>Viridiplantae</taxon>
        <taxon>Chlorophyta</taxon>
        <taxon>core chlorophytes</taxon>
        <taxon>Trebouxiophyceae</taxon>
        <taxon>Chlorellales</taxon>
        <taxon>Chlorellaceae</taxon>
        <taxon>Prototheca</taxon>
    </lineage>
</organism>
<keyword evidence="2" id="KW-0507">mRNA processing</keyword>